<protein>
    <submittedName>
        <fullName evidence="1">Uncharacterized protein</fullName>
    </submittedName>
</protein>
<dbReference type="AlphaFoldDB" id="A0AAV2MNE7"/>
<proteinExistence type="predicted"/>
<keyword evidence="2" id="KW-1185">Reference proteome</keyword>
<evidence type="ECO:0000313" key="1">
    <source>
        <dbReference type="EMBL" id="CAL1614566.1"/>
    </source>
</evidence>
<accession>A0AAV2MNE7</accession>
<dbReference type="Proteomes" id="UP001497482">
    <property type="component" value="Chromosome 8"/>
</dbReference>
<name>A0AAV2MNE7_KNICA</name>
<evidence type="ECO:0000313" key="2">
    <source>
        <dbReference type="Proteomes" id="UP001497482"/>
    </source>
</evidence>
<gene>
    <name evidence="1" type="ORF">KC01_LOCUS40602</name>
</gene>
<sequence>MVLRVALLGGTCRKCLEVRKKFCVAPCALGSGRCGGLTTKGILRIGVFSVEVKSGSQLPISPFPTSARERAVVTGLPAR</sequence>
<organism evidence="1 2">
    <name type="scientific">Knipowitschia caucasica</name>
    <name type="common">Caucasian dwarf goby</name>
    <name type="synonym">Pomatoschistus caucasicus</name>
    <dbReference type="NCBI Taxonomy" id="637954"/>
    <lineage>
        <taxon>Eukaryota</taxon>
        <taxon>Metazoa</taxon>
        <taxon>Chordata</taxon>
        <taxon>Craniata</taxon>
        <taxon>Vertebrata</taxon>
        <taxon>Euteleostomi</taxon>
        <taxon>Actinopterygii</taxon>
        <taxon>Neopterygii</taxon>
        <taxon>Teleostei</taxon>
        <taxon>Neoteleostei</taxon>
        <taxon>Acanthomorphata</taxon>
        <taxon>Gobiaria</taxon>
        <taxon>Gobiiformes</taxon>
        <taxon>Gobioidei</taxon>
        <taxon>Gobiidae</taxon>
        <taxon>Gobiinae</taxon>
        <taxon>Knipowitschia</taxon>
    </lineage>
</organism>
<reference evidence="1 2" key="1">
    <citation type="submission" date="2024-04" db="EMBL/GenBank/DDBJ databases">
        <authorList>
            <person name="Waldvogel A.-M."/>
            <person name="Schoenle A."/>
        </authorList>
    </citation>
    <scope>NUCLEOTIDE SEQUENCE [LARGE SCALE GENOMIC DNA]</scope>
</reference>
<dbReference type="EMBL" id="OZ035830">
    <property type="protein sequence ID" value="CAL1614566.1"/>
    <property type="molecule type" value="Genomic_DNA"/>
</dbReference>